<sequence length="100" mass="10905">MQTAFMSWVSALISARVDMLTIPMAFCTESITLVCRRSSSCVRSAELSTRKRLLLADHFCKVLVVSIMVPSKSLSAARVMPLAPIPLKRSTRAGTNCSIS</sequence>
<evidence type="ECO:0008006" key="4">
    <source>
        <dbReference type="Google" id="ProtNLM"/>
    </source>
</evidence>
<comment type="caution">
    <text evidence="2">The sequence shown here is derived from an EMBL/GenBank/DDBJ whole genome shotgun (WGS) entry which is preliminary data.</text>
</comment>
<evidence type="ECO:0000256" key="1">
    <source>
        <dbReference type="SAM" id="SignalP"/>
    </source>
</evidence>
<organism evidence="2 3">
    <name type="scientific">Ceratodon purpureus</name>
    <name type="common">Fire moss</name>
    <name type="synonym">Dicranum purpureum</name>
    <dbReference type="NCBI Taxonomy" id="3225"/>
    <lineage>
        <taxon>Eukaryota</taxon>
        <taxon>Viridiplantae</taxon>
        <taxon>Streptophyta</taxon>
        <taxon>Embryophyta</taxon>
        <taxon>Bryophyta</taxon>
        <taxon>Bryophytina</taxon>
        <taxon>Bryopsida</taxon>
        <taxon>Dicranidae</taxon>
        <taxon>Pseudoditrichales</taxon>
        <taxon>Ditrichaceae</taxon>
        <taxon>Ceratodon</taxon>
    </lineage>
</organism>
<protein>
    <recommendedName>
        <fullName evidence="4">Secreted protein</fullName>
    </recommendedName>
</protein>
<name>A0A8T0IXT3_CERPU</name>
<reference evidence="2" key="1">
    <citation type="submission" date="2020-06" db="EMBL/GenBank/DDBJ databases">
        <title>WGS assembly of Ceratodon purpureus strain R40.</title>
        <authorList>
            <person name="Carey S.B."/>
            <person name="Jenkins J."/>
            <person name="Shu S."/>
            <person name="Lovell J.T."/>
            <person name="Sreedasyam A."/>
            <person name="Maumus F."/>
            <person name="Tiley G.P."/>
            <person name="Fernandez-Pozo N."/>
            <person name="Barry K."/>
            <person name="Chen C."/>
            <person name="Wang M."/>
            <person name="Lipzen A."/>
            <person name="Daum C."/>
            <person name="Saski C.A."/>
            <person name="Payton A.C."/>
            <person name="Mcbreen J.C."/>
            <person name="Conrad R.E."/>
            <person name="Kollar L.M."/>
            <person name="Olsson S."/>
            <person name="Huttunen S."/>
            <person name="Landis J.B."/>
            <person name="Wickett N.J."/>
            <person name="Johnson M.G."/>
            <person name="Rensing S.A."/>
            <person name="Grimwood J."/>
            <person name="Schmutz J."/>
            <person name="Mcdaniel S.F."/>
        </authorList>
    </citation>
    <scope>NUCLEOTIDE SEQUENCE</scope>
    <source>
        <strain evidence="2">R40</strain>
    </source>
</reference>
<keyword evidence="1" id="KW-0732">Signal</keyword>
<feature type="chain" id="PRO_5035810823" description="Secreted protein" evidence="1">
    <location>
        <begin position="20"/>
        <end position="100"/>
    </location>
</feature>
<dbReference type="AlphaFoldDB" id="A0A8T0IXT3"/>
<evidence type="ECO:0000313" key="2">
    <source>
        <dbReference type="EMBL" id="KAG0588554.1"/>
    </source>
</evidence>
<dbReference type="Proteomes" id="UP000822688">
    <property type="component" value="Chromosome 2"/>
</dbReference>
<evidence type="ECO:0000313" key="3">
    <source>
        <dbReference type="Proteomes" id="UP000822688"/>
    </source>
</evidence>
<gene>
    <name evidence="2" type="ORF">KC19_2G251600</name>
</gene>
<keyword evidence="3" id="KW-1185">Reference proteome</keyword>
<accession>A0A8T0IXT3</accession>
<feature type="signal peptide" evidence="1">
    <location>
        <begin position="1"/>
        <end position="19"/>
    </location>
</feature>
<dbReference type="EMBL" id="CM026422">
    <property type="protein sequence ID" value="KAG0588554.1"/>
    <property type="molecule type" value="Genomic_DNA"/>
</dbReference>
<proteinExistence type="predicted"/>